<dbReference type="AlphaFoldDB" id="K0T094"/>
<dbReference type="Proteomes" id="UP000266841">
    <property type="component" value="Unassembled WGS sequence"/>
</dbReference>
<feature type="region of interest" description="Disordered" evidence="1">
    <location>
        <begin position="326"/>
        <end position="355"/>
    </location>
</feature>
<dbReference type="eggNOG" id="KOG0656">
    <property type="taxonomic scope" value="Eukaryota"/>
</dbReference>
<keyword evidence="4" id="KW-1185">Reference proteome</keyword>
<dbReference type="Pfam" id="PF00134">
    <property type="entry name" value="Cyclin_N"/>
    <property type="match status" value="1"/>
</dbReference>
<dbReference type="InterPro" id="IPR036915">
    <property type="entry name" value="Cyclin-like_sf"/>
</dbReference>
<evidence type="ECO:0000259" key="2">
    <source>
        <dbReference type="Pfam" id="PF00134"/>
    </source>
</evidence>
<evidence type="ECO:0000313" key="4">
    <source>
        <dbReference type="Proteomes" id="UP000266841"/>
    </source>
</evidence>
<reference evidence="3 4" key="1">
    <citation type="journal article" date="2012" name="Genome Biol.">
        <title>Genome and low-iron response of an oceanic diatom adapted to chronic iron limitation.</title>
        <authorList>
            <person name="Lommer M."/>
            <person name="Specht M."/>
            <person name="Roy A.S."/>
            <person name="Kraemer L."/>
            <person name="Andreson R."/>
            <person name="Gutowska M.A."/>
            <person name="Wolf J."/>
            <person name="Bergner S.V."/>
            <person name="Schilhabel M.B."/>
            <person name="Klostermeier U.C."/>
            <person name="Beiko R.G."/>
            <person name="Rosenstiel P."/>
            <person name="Hippler M."/>
            <person name="Laroche J."/>
        </authorList>
    </citation>
    <scope>NUCLEOTIDE SEQUENCE [LARGE SCALE GENOMIC DNA]</scope>
    <source>
        <strain evidence="3 4">CCMP1005</strain>
    </source>
</reference>
<proteinExistence type="predicted"/>
<gene>
    <name evidence="3" type="ORF">THAOC_08004</name>
</gene>
<dbReference type="SUPFAM" id="SSF47954">
    <property type="entry name" value="Cyclin-like"/>
    <property type="match status" value="1"/>
</dbReference>
<protein>
    <recommendedName>
        <fullName evidence="2">Cyclin N-terminal domain-containing protein</fullName>
    </recommendedName>
</protein>
<sequence>MSLKVQPVSQEDAASIYGMAQFEVTERLAAMQRQESSYLPVNYLDRLGRPPSRQDDDDITRSCRSKMAHWCYQLTDICTFRRETVTRAMSYLDRFLAAGHASQSSPSARTYHQRRAAEALHDKREYQLASMCCLYVAVKMFEPLSMDASLLSEISHGCYSTAEILSMETSILHVLEWKLNGPTAQDFATHLLAMLKPSAYRYSIDTVKSILDSMLHQIEIAAADYDVALVSPSAVAVASLLNALEGMSQDSLSSKARYSFFSRVVDSVDLDMNLVETVQRRLRSLFYLNSGVDLPLDRSSRDVTQFPTSTNARSQECSCLFSRTPSQELRRKTQGNKITTSPRSTACDQDESKPDVYHARCA</sequence>
<organism evidence="3 4">
    <name type="scientific">Thalassiosira oceanica</name>
    <name type="common">Marine diatom</name>
    <dbReference type="NCBI Taxonomy" id="159749"/>
    <lineage>
        <taxon>Eukaryota</taxon>
        <taxon>Sar</taxon>
        <taxon>Stramenopiles</taxon>
        <taxon>Ochrophyta</taxon>
        <taxon>Bacillariophyta</taxon>
        <taxon>Coscinodiscophyceae</taxon>
        <taxon>Thalassiosirophycidae</taxon>
        <taxon>Thalassiosirales</taxon>
        <taxon>Thalassiosiraceae</taxon>
        <taxon>Thalassiosira</taxon>
    </lineage>
</organism>
<dbReference type="EMBL" id="AGNL01008296">
    <property type="protein sequence ID" value="EJK70619.1"/>
    <property type="molecule type" value="Genomic_DNA"/>
</dbReference>
<dbReference type="OMA" id="CTFRRET"/>
<name>K0T094_THAOC</name>
<accession>K0T094</accession>
<dbReference type="OrthoDB" id="44315at2759"/>
<dbReference type="Gene3D" id="1.10.472.10">
    <property type="entry name" value="Cyclin-like"/>
    <property type="match status" value="2"/>
</dbReference>
<comment type="caution">
    <text evidence="3">The sequence shown here is derived from an EMBL/GenBank/DDBJ whole genome shotgun (WGS) entry which is preliminary data.</text>
</comment>
<evidence type="ECO:0000256" key="1">
    <source>
        <dbReference type="SAM" id="MobiDB-lite"/>
    </source>
</evidence>
<dbReference type="FunFam" id="1.10.472.10:FF:000093">
    <property type="entry name" value="Predicted protein"/>
    <property type="match status" value="1"/>
</dbReference>
<dbReference type="InterPro" id="IPR039361">
    <property type="entry name" value="Cyclin"/>
</dbReference>
<feature type="compositionally biased region" description="Polar residues" evidence="1">
    <location>
        <begin position="335"/>
        <end position="347"/>
    </location>
</feature>
<feature type="domain" description="Cyclin N-terminal" evidence="2">
    <location>
        <begin position="54"/>
        <end position="180"/>
    </location>
</feature>
<dbReference type="PANTHER" id="PTHR10177">
    <property type="entry name" value="CYCLINS"/>
    <property type="match status" value="1"/>
</dbReference>
<dbReference type="InterPro" id="IPR006671">
    <property type="entry name" value="Cyclin_N"/>
</dbReference>
<evidence type="ECO:0000313" key="3">
    <source>
        <dbReference type="EMBL" id="EJK70619.1"/>
    </source>
</evidence>